<dbReference type="InterPro" id="IPR052432">
    <property type="entry name" value="PITP/CRAL-TRIO"/>
</dbReference>
<dbReference type="CDD" id="cd00170">
    <property type="entry name" value="SEC14"/>
    <property type="match status" value="1"/>
</dbReference>
<feature type="region of interest" description="Disordered" evidence="1">
    <location>
        <begin position="48"/>
        <end position="70"/>
    </location>
</feature>
<dbReference type="AlphaFoldDB" id="W6MI09"/>
<evidence type="ECO:0000259" key="2">
    <source>
        <dbReference type="PROSITE" id="PS50191"/>
    </source>
</evidence>
<dbReference type="InterPro" id="IPR036273">
    <property type="entry name" value="CRAL/TRIO_N_dom_sf"/>
</dbReference>
<dbReference type="GO" id="GO:0005829">
    <property type="term" value="C:cytosol"/>
    <property type="evidence" value="ECO:0007669"/>
    <property type="project" value="EnsemblFungi"/>
</dbReference>
<dbReference type="SMART" id="SM01100">
    <property type="entry name" value="CRAL_TRIO_N"/>
    <property type="match status" value="1"/>
</dbReference>
<dbReference type="RefSeq" id="XP_022457732.1">
    <property type="nucleotide sequence ID" value="XM_022603897.1"/>
</dbReference>
<dbReference type="Gene3D" id="3.40.525.10">
    <property type="entry name" value="CRAL-TRIO lipid binding domain"/>
    <property type="match status" value="1"/>
</dbReference>
<dbReference type="SUPFAM" id="SSF52087">
    <property type="entry name" value="CRAL/TRIO domain"/>
    <property type="match status" value="1"/>
</dbReference>
<name>W6MI09_9ASCO</name>
<organism evidence="3 4">
    <name type="scientific">Kuraishia capsulata CBS 1993</name>
    <dbReference type="NCBI Taxonomy" id="1382522"/>
    <lineage>
        <taxon>Eukaryota</taxon>
        <taxon>Fungi</taxon>
        <taxon>Dikarya</taxon>
        <taxon>Ascomycota</taxon>
        <taxon>Saccharomycotina</taxon>
        <taxon>Pichiomycetes</taxon>
        <taxon>Pichiales</taxon>
        <taxon>Pichiaceae</taxon>
        <taxon>Kuraishia</taxon>
    </lineage>
</organism>
<dbReference type="GO" id="GO:1901352">
    <property type="term" value="P:negative regulation of phosphatidylglycerol biosynthetic process"/>
    <property type="evidence" value="ECO:0007669"/>
    <property type="project" value="EnsemblFungi"/>
</dbReference>
<accession>W6MI09</accession>
<dbReference type="STRING" id="1382522.W6MI09"/>
<dbReference type="GeneID" id="34519120"/>
<feature type="domain" description="CRAL-TRIO" evidence="2">
    <location>
        <begin position="187"/>
        <end position="344"/>
    </location>
</feature>
<dbReference type="OrthoDB" id="43460at2759"/>
<dbReference type="SMART" id="SM00516">
    <property type="entry name" value="SEC14"/>
    <property type="match status" value="1"/>
</dbReference>
<dbReference type="GO" id="GO:0005811">
    <property type="term" value="C:lipid droplet"/>
    <property type="evidence" value="ECO:0007669"/>
    <property type="project" value="EnsemblFungi"/>
</dbReference>
<dbReference type="GO" id="GO:0045717">
    <property type="term" value="P:negative regulation of fatty acid biosynthetic process"/>
    <property type="evidence" value="ECO:0007669"/>
    <property type="project" value="EnsemblFungi"/>
</dbReference>
<evidence type="ECO:0000313" key="4">
    <source>
        <dbReference type="Proteomes" id="UP000019384"/>
    </source>
</evidence>
<dbReference type="EMBL" id="HG793126">
    <property type="protein sequence ID" value="CDK25721.1"/>
    <property type="molecule type" value="Genomic_DNA"/>
</dbReference>
<dbReference type="GO" id="GO:0043001">
    <property type="term" value="P:Golgi to plasma membrane protein transport"/>
    <property type="evidence" value="ECO:0007669"/>
    <property type="project" value="EnsemblFungi"/>
</dbReference>
<dbReference type="Pfam" id="PF00650">
    <property type="entry name" value="CRAL_TRIO"/>
    <property type="match status" value="1"/>
</dbReference>
<dbReference type="GO" id="GO:0005768">
    <property type="term" value="C:endosome"/>
    <property type="evidence" value="ECO:0007669"/>
    <property type="project" value="EnsemblFungi"/>
</dbReference>
<dbReference type="InterPro" id="IPR001251">
    <property type="entry name" value="CRAL-TRIO_dom"/>
</dbReference>
<dbReference type="HOGENOM" id="CLU_016665_3_0_1"/>
<proteinExistence type="predicted"/>
<evidence type="ECO:0000313" key="3">
    <source>
        <dbReference type="EMBL" id="CDK25721.1"/>
    </source>
</evidence>
<protein>
    <recommendedName>
        <fullName evidence="2">CRAL-TRIO domain-containing protein</fullName>
    </recommendedName>
</protein>
<dbReference type="PANTHER" id="PTHR46590">
    <property type="entry name" value="PHOSPHATIDYLINOSITOL TRANSFER PROTEIN CSR1-RELATED"/>
    <property type="match status" value="1"/>
</dbReference>
<dbReference type="Proteomes" id="UP000019384">
    <property type="component" value="Unassembled WGS sequence"/>
</dbReference>
<dbReference type="GO" id="GO:0046488">
    <property type="term" value="P:phosphatidylinositol metabolic process"/>
    <property type="evidence" value="ECO:0007669"/>
    <property type="project" value="EnsemblFungi"/>
</dbReference>
<dbReference type="PROSITE" id="PS50191">
    <property type="entry name" value="CRAL_TRIO"/>
    <property type="match status" value="1"/>
</dbReference>
<dbReference type="GO" id="GO:2001247">
    <property type="term" value="P:positive regulation of phosphatidylcholine biosynthetic process"/>
    <property type="evidence" value="ECO:0007669"/>
    <property type="project" value="EnsemblFungi"/>
</dbReference>
<dbReference type="SUPFAM" id="SSF46938">
    <property type="entry name" value="CRAL/TRIO N-terminal domain"/>
    <property type="match status" value="1"/>
</dbReference>
<reference evidence="3" key="1">
    <citation type="submission" date="2013-12" db="EMBL/GenBank/DDBJ databases">
        <authorList>
            <person name="Genoscope - CEA"/>
        </authorList>
    </citation>
    <scope>NUCLEOTIDE SEQUENCE</scope>
    <source>
        <strain evidence="3">CBS 1993</strain>
    </source>
</reference>
<sequence length="433" mass="49939">MTQNLPSGRVETLTADQEKVFKEIWGYFLHFWGYSFDAPISHVNRSGTTKSTISVASKDSKDKKKKRGLVSRFSRGHKHTKSIENELEKTLSNRMSSDPNVTLRTNEHIHAAFTGLDAEKSKEFFWSFLRQDTPDNLLLRFVRARKWDTDKALEMIANTLSWRANESKVDKLLMDGELVPFQQKKEGLMLQFELGKAIIRGYDKTGRPVVIVRPRFHHSSQQTQEEMEHFTLLVIEYARLFLNEPIDSCSILFDLSGFSMSNMDYAPVKFMIQCFEAHYPESLGVLFVHKAPWIFSSIWNVIKAWLDPVVASKIVFTKNTSDLEKVIDIKHIPKELGGDDDFEWKYLEPTPSLNGLQSSDNDALERITQERKNLTKLFLDATVEWVASPDKESSAKALKKKIELGKKISDNYRELDGHIRNRNIYDRIGTLKI</sequence>
<dbReference type="GO" id="GO:0008526">
    <property type="term" value="F:phosphatidylinositol transfer activity"/>
    <property type="evidence" value="ECO:0007669"/>
    <property type="project" value="EnsemblFungi"/>
</dbReference>
<reference evidence="3" key="2">
    <citation type="submission" date="2014-02" db="EMBL/GenBank/DDBJ databases">
        <title>Complete DNA sequence of /Kuraishia capsulata/ illustrates novel genomic features among budding yeasts (/Saccharomycotina/).</title>
        <authorList>
            <person name="Morales L."/>
            <person name="Noel B."/>
            <person name="Porcel B."/>
            <person name="Marcet-Houben M."/>
            <person name="Hullo M-F."/>
            <person name="Sacerdot C."/>
            <person name="Tekaia F."/>
            <person name="Leh-Louis V."/>
            <person name="Despons L."/>
            <person name="Khanna V."/>
            <person name="Aury J-M."/>
            <person name="Barbe V."/>
            <person name="Couloux A."/>
            <person name="Labadie K."/>
            <person name="Pelletier E."/>
            <person name="Souciet J-L."/>
            <person name="Boekhout T."/>
            <person name="Gabaldon T."/>
            <person name="Wincker P."/>
            <person name="Dujon B."/>
        </authorList>
    </citation>
    <scope>NUCLEOTIDE SEQUENCE</scope>
    <source>
        <strain evidence="3">CBS 1993</strain>
    </source>
</reference>
<dbReference type="PANTHER" id="PTHR46590:SF1">
    <property type="entry name" value="PHOSPHATIDYLINOSITOL TRANSFER PROTEIN CSR1"/>
    <property type="match status" value="1"/>
</dbReference>
<dbReference type="InterPro" id="IPR036865">
    <property type="entry name" value="CRAL-TRIO_dom_sf"/>
</dbReference>
<evidence type="ECO:0000256" key="1">
    <source>
        <dbReference type="SAM" id="MobiDB-lite"/>
    </source>
</evidence>
<gene>
    <name evidence="3" type="ORF">KUCA_T00001691001</name>
</gene>
<dbReference type="InterPro" id="IPR011074">
    <property type="entry name" value="CRAL/TRIO_N_dom"/>
</dbReference>
<dbReference type="Pfam" id="PF03765">
    <property type="entry name" value="CRAL_TRIO_N"/>
    <property type="match status" value="1"/>
</dbReference>
<keyword evidence="4" id="KW-1185">Reference proteome</keyword>